<proteinExistence type="predicted"/>
<feature type="region of interest" description="Disordered" evidence="1">
    <location>
        <begin position="33"/>
        <end position="65"/>
    </location>
</feature>
<dbReference type="AlphaFoldDB" id="A0AAW1PVH8"/>
<feature type="compositionally biased region" description="Polar residues" evidence="1">
    <location>
        <begin position="42"/>
        <end position="59"/>
    </location>
</feature>
<dbReference type="EMBL" id="JALJOR010000008">
    <property type="protein sequence ID" value="KAK9812762.1"/>
    <property type="molecule type" value="Genomic_DNA"/>
</dbReference>
<evidence type="ECO:0000313" key="4">
    <source>
        <dbReference type="Proteomes" id="UP001489004"/>
    </source>
</evidence>
<dbReference type="InterPro" id="IPR049213">
    <property type="entry name" value="DUF6816"/>
</dbReference>
<evidence type="ECO:0000256" key="1">
    <source>
        <dbReference type="SAM" id="MobiDB-lite"/>
    </source>
</evidence>
<dbReference type="Pfam" id="PF20670">
    <property type="entry name" value="DUF6816"/>
    <property type="match status" value="1"/>
</dbReference>
<sequence length="345" mass="38527">MRPKRQIRRSISQNCVHTAREAVEELDWSQQCREGLDGGPAQCSSSSIDNRETSPSNPESAADPCATVESCSHARVASDYTISRRGLLRFAGCAVFAAAGLATRSKAEASALPSVVDKAWQVMGGGPPDLFFPDQWLGVWRVESTLIKVETPLGPDFIPDLRVVERAKREDLNKPLRYEVAFIRNRQGKIITDRRFNTNKLLDVYMGAERAGHDNIKWDPNNPNSLSLLLPGGMNILTRVTRRSEDPVAADRLDTSEYFEQVFDTPGRAEPRVKASQCYTKYKWRDERQAAVDGGPAIVATQVISDYLTAYDGEMRLLQAQNKPVVVYTYRMTFRRDLSNGAIAI</sequence>
<keyword evidence="4" id="KW-1185">Reference proteome</keyword>
<name>A0AAW1PVH8_9CHLO</name>
<feature type="domain" description="DUF6816" evidence="2">
    <location>
        <begin position="124"/>
        <end position="337"/>
    </location>
</feature>
<reference evidence="3 4" key="1">
    <citation type="journal article" date="2024" name="Nat. Commun.">
        <title>Phylogenomics reveals the evolutionary origins of lichenization in chlorophyte algae.</title>
        <authorList>
            <person name="Puginier C."/>
            <person name="Libourel C."/>
            <person name="Otte J."/>
            <person name="Skaloud P."/>
            <person name="Haon M."/>
            <person name="Grisel S."/>
            <person name="Petersen M."/>
            <person name="Berrin J.G."/>
            <person name="Delaux P.M."/>
            <person name="Dal Grande F."/>
            <person name="Keller J."/>
        </authorList>
    </citation>
    <scope>NUCLEOTIDE SEQUENCE [LARGE SCALE GENOMIC DNA]</scope>
    <source>
        <strain evidence="3 4">SAG 2043</strain>
    </source>
</reference>
<comment type="caution">
    <text evidence="3">The sequence shown here is derived from an EMBL/GenBank/DDBJ whole genome shotgun (WGS) entry which is preliminary data.</text>
</comment>
<organism evidence="3 4">
    <name type="scientific">[Myrmecia] bisecta</name>
    <dbReference type="NCBI Taxonomy" id="41462"/>
    <lineage>
        <taxon>Eukaryota</taxon>
        <taxon>Viridiplantae</taxon>
        <taxon>Chlorophyta</taxon>
        <taxon>core chlorophytes</taxon>
        <taxon>Trebouxiophyceae</taxon>
        <taxon>Trebouxiales</taxon>
        <taxon>Trebouxiaceae</taxon>
        <taxon>Myrmecia</taxon>
    </lineage>
</organism>
<evidence type="ECO:0000259" key="2">
    <source>
        <dbReference type="Pfam" id="PF20670"/>
    </source>
</evidence>
<gene>
    <name evidence="3" type="ORF">WJX72_003291</name>
</gene>
<protein>
    <recommendedName>
        <fullName evidence="2">DUF6816 domain-containing protein</fullName>
    </recommendedName>
</protein>
<evidence type="ECO:0000313" key="3">
    <source>
        <dbReference type="EMBL" id="KAK9812762.1"/>
    </source>
</evidence>
<accession>A0AAW1PVH8</accession>
<dbReference type="Proteomes" id="UP001489004">
    <property type="component" value="Unassembled WGS sequence"/>
</dbReference>